<dbReference type="EMBL" id="RBOC01000160">
    <property type="protein sequence ID" value="RMM06214.1"/>
    <property type="molecule type" value="Genomic_DNA"/>
</dbReference>
<evidence type="ECO:0000313" key="1">
    <source>
        <dbReference type="EMBL" id="RMM06214.1"/>
    </source>
</evidence>
<gene>
    <name evidence="1" type="ORF">ALQ84_01453</name>
</gene>
<dbReference type="RefSeq" id="WP_055009737.1">
    <property type="nucleotide sequence ID" value="NZ_LJPW01000117.1"/>
</dbReference>
<evidence type="ECO:0000313" key="2">
    <source>
        <dbReference type="Proteomes" id="UP000278587"/>
    </source>
</evidence>
<proteinExistence type="predicted"/>
<dbReference type="Proteomes" id="UP000278587">
    <property type="component" value="Unassembled WGS sequence"/>
</dbReference>
<reference evidence="1 2" key="1">
    <citation type="submission" date="2018-08" db="EMBL/GenBank/DDBJ databases">
        <title>Recombination of ecologically and evolutionarily significant loci maintains genetic cohesion in the Pseudomonas syringae species complex.</title>
        <authorList>
            <person name="Dillon M."/>
            <person name="Thakur S."/>
            <person name="Almeida R.N.D."/>
            <person name="Weir B.S."/>
            <person name="Guttman D.S."/>
        </authorList>
    </citation>
    <scope>NUCLEOTIDE SEQUENCE [LARGE SCALE GENOMIC DNA]</scope>
    <source>
        <strain evidence="1 2">ICMP 4086</strain>
    </source>
</reference>
<protein>
    <submittedName>
        <fullName evidence="1">Uncharacterized protein</fullName>
    </submittedName>
</protein>
<accession>A0A0P9KP45</accession>
<sequence length="124" mass="12963">MTLNAITHAVGALKLVPMHLNHPTIVSRSTLIGATSEALSMLDGLPPVTAELAEVFRAVDAVLLEGQVAYVTPTRSPERPYGAVVADAQGRLCATATGKSKEGLAELIRLQLVPQKEGHGEDAA</sequence>
<comment type="caution">
    <text evidence="1">The sequence shown here is derived from an EMBL/GenBank/DDBJ whole genome shotgun (WGS) entry which is preliminary data.</text>
</comment>
<dbReference type="OrthoDB" id="7005902at2"/>
<name>A0A0P9KP45_9PSED</name>
<dbReference type="AlphaFoldDB" id="A0A0P9KP45"/>
<organism evidence="1 2">
    <name type="scientific">Pseudomonas caricapapayae</name>
    <dbReference type="NCBI Taxonomy" id="46678"/>
    <lineage>
        <taxon>Bacteria</taxon>
        <taxon>Pseudomonadati</taxon>
        <taxon>Pseudomonadota</taxon>
        <taxon>Gammaproteobacteria</taxon>
        <taxon>Pseudomonadales</taxon>
        <taxon>Pseudomonadaceae</taxon>
        <taxon>Pseudomonas</taxon>
    </lineage>
</organism>